<keyword evidence="11" id="KW-1185">Reference proteome</keyword>
<dbReference type="Proteomes" id="UP000027920">
    <property type="component" value="Unassembled WGS sequence"/>
</dbReference>
<dbReference type="GO" id="GO:0000978">
    <property type="term" value="F:RNA polymerase II cis-regulatory region sequence-specific DNA binding"/>
    <property type="evidence" value="ECO:0007669"/>
    <property type="project" value="InterPro"/>
</dbReference>
<evidence type="ECO:0000256" key="6">
    <source>
        <dbReference type="ARBA" id="ARBA00023242"/>
    </source>
</evidence>
<dbReference type="InterPro" id="IPR013087">
    <property type="entry name" value="Znf_C2H2_type"/>
</dbReference>
<dbReference type="PANTHER" id="PTHR40626:SF11">
    <property type="entry name" value="ZINC FINGER PROTEIN YPR022C"/>
    <property type="match status" value="1"/>
</dbReference>
<dbReference type="AlphaFoldDB" id="A0A072PKN2"/>
<comment type="subcellular location">
    <subcellularLocation>
        <location evidence="1">Nucleus</location>
    </subcellularLocation>
</comment>
<dbReference type="GO" id="GO:0000785">
    <property type="term" value="C:chromatin"/>
    <property type="evidence" value="ECO:0007669"/>
    <property type="project" value="TreeGrafter"/>
</dbReference>
<keyword evidence="2" id="KW-0479">Metal-binding</keyword>
<feature type="domain" description="C2H2-type" evidence="9">
    <location>
        <begin position="33"/>
        <end position="62"/>
    </location>
</feature>
<dbReference type="InterPro" id="IPR036236">
    <property type="entry name" value="Znf_C2H2_sf"/>
</dbReference>
<feature type="compositionally biased region" description="Basic and acidic residues" evidence="8">
    <location>
        <begin position="1"/>
        <end position="13"/>
    </location>
</feature>
<evidence type="ECO:0000256" key="8">
    <source>
        <dbReference type="SAM" id="MobiDB-lite"/>
    </source>
</evidence>
<dbReference type="InterPro" id="IPR007219">
    <property type="entry name" value="XnlR_reg_dom"/>
</dbReference>
<sequence>MTEAEQRPLEAKRSRSKKVVAQTGSQPGYVRPYRCTVASCTKAFTRAEHLKRHQLNHNSGKVWRCITCSVTFVRKDLWQRHLKVSHEKNGVSALDDSARAEPSETASFGAASEACTSIEGSRWNSDTSIPLLGESLRDASFQHPIEEGVSAKMSDEFDETPEVCQPVPRDSLGLWTTGFEESWIQEMEEWRSDFCTHQSTRFTDTDMQWFFDNQQLLDLEPEKDSVQGSQSFEYSNPTPLRDISTIAAEIYNVNGQLPPVYLQESQSKIFVAKTGEFDPPSCGFRVCNGLTNERRIELLMDLRNLSNVDLRDPIFSLNSMKQGIHLFCRNVNIEYAFVHHELICPSSQEHRQAIIDVFGEEPGSQLIWVIITLGWTLMRSDNNHEYHMASTIQRVIRTSIINHPGLTNTPPLWIVQTLFLVLLFARYQGTREEYGFASMFHGVLIEATRRIDYRWDRASISLQPKQGVSTRVWIKWIETETIRRLILQTFALDVKHAILHGGELSMTPFELNLRLPFSEDAWYATSAPEWAQLLSTTTNEPVSFLPMLKKSWNPPSTKILTETLPRGANIIMYGLVSIARELSHREHHSLSTRSSNTLIWLGNKTRRSFEIWEASWKKVPADLGLKAFAWRDCLCVIRLAHTLYEISPMDLQTVAGKEVIEGKRRGASDYAQSKRKLRLWAKHERASLGVFHAATLIQERLNGESPSTHCHHCLWSFYLACLICWNFGFALTKATTVSDDLVADGKILSIELAEKECRDYLFAAVNMHQEAGEHNMLALSRPGGMLIVVIEFLKARCEAGIIEESIECLNRLSGICGSDS</sequence>
<evidence type="ECO:0000313" key="10">
    <source>
        <dbReference type="EMBL" id="KEF56085.1"/>
    </source>
</evidence>
<keyword evidence="6" id="KW-0539">Nucleus</keyword>
<evidence type="ECO:0000313" key="11">
    <source>
        <dbReference type="Proteomes" id="UP000027920"/>
    </source>
</evidence>
<dbReference type="GO" id="GO:0008270">
    <property type="term" value="F:zinc ion binding"/>
    <property type="evidence" value="ECO:0007669"/>
    <property type="project" value="UniProtKB-KW"/>
</dbReference>
<dbReference type="VEuPathDB" id="FungiDB:A1O9_07666"/>
<dbReference type="HOGENOM" id="CLU_016573_0_0_1"/>
<evidence type="ECO:0000256" key="7">
    <source>
        <dbReference type="PROSITE-ProRule" id="PRU00042"/>
    </source>
</evidence>
<accession>A0A072PKN2</accession>
<dbReference type="EMBL" id="AMGV01000006">
    <property type="protein sequence ID" value="KEF56085.1"/>
    <property type="molecule type" value="Genomic_DNA"/>
</dbReference>
<comment type="caution">
    <text evidence="10">The sequence shown here is derived from an EMBL/GenBank/DDBJ whole genome shotgun (WGS) entry which is preliminary data.</text>
</comment>
<dbReference type="FunFam" id="3.30.160.60:FF:000125">
    <property type="entry name" value="Putative zinc finger protein 143"/>
    <property type="match status" value="1"/>
</dbReference>
<protein>
    <recommendedName>
        <fullName evidence="9">C2H2-type domain-containing protein</fullName>
    </recommendedName>
</protein>
<dbReference type="PROSITE" id="PS50157">
    <property type="entry name" value="ZINC_FINGER_C2H2_2"/>
    <property type="match status" value="1"/>
</dbReference>
<dbReference type="OrthoDB" id="1405595at2759"/>
<evidence type="ECO:0000256" key="3">
    <source>
        <dbReference type="ARBA" id="ARBA00022737"/>
    </source>
</evidence>
<gene>
    <name evidence="10" type="ORF">A1O9_07666</name>
</gene>
<keyword evidence="3" id="KW-0677">Repeat</keyword>
<dbReference type="GO" id="GO:0006351">
    <property type="term" value="P:DNA-templated transcription"/>
    <property type="evidence" value="ECO:0007669"/>
    <property type="project" value="InterPro"/>
</dbReference>
<dbReference type="STRING" id="1182545.A0A072PKN2"/>
<feature type="region of interest" description="Disordered" evidence="8">
    <location>
        <begin position="1"/>
        <end position="23"/>
    </location>
</feature>
<dbReference type="Pfam" id="PF04082">
    <property type="entry name" value="Fungal_trans"/>
    <property type="match status" value="1"/>
</dbReference>
<keyword evidence="5" id="KW-0862">Zinc</keyword>
<dbReference type="RefSeq" id="XP_013258675.1">
    <property type="nucleotide sequence ID" value="XM_013403221.1"/>
</dbReference>
<evidence type="ECO:0000259" key="9">
    <source>
        <dbReference type="PROSITE" id="PS50157"/>
    </source>
</evidence>
<dbReference type="GO" id="GO:0000981">
    <property type="term" value="F:DNA-binding transcription factor activity, RNA polymerase II-specific"/>
    <property type="evidence" value="ECO:0007669"/>
    <property type="project" value="InterPro"/>
</dbReference>
<dbReference type="SMART" id="SM00355">
    <property type="entry name" value="ZnF_C2H2"/>
    <property type="match status" value="2"/>
</dbReference>
<dbReference type="InterPro" id="IPR051059">
    <property type="entry name" value="VerF-like"/>
</dbReference>
<organism evidence="10 11">
    <name type="scientific">Exophiala aquamarina CBS 119918</name>
    <dbReference type="NCBI Taxonomy" id="1182545"/>
    <lineage>
        <taxon>Eukaryota</taxon>
        <taxon>Fungi</taxon>
        <taxon>Dikarya</taxon>
        <taxon>Ascomycota</taxon>
        <taxon>Pezizomycotina</taxon>
        <taxon>Eurotiomycetes</taxon>
        <taxon>Chaetothyriomycetidae</taxon>
        <taxon>Chaetothyriales</taxon>
        <taxon>Herpotrichiellaceae</taxon>
        <taxon>Exophiala</taxon>
    </lineage>
</organism>
<dbReference type="PANTHER" id="PTHR40626">
    <property type="entry name" value="MIP31509P"/>
    <property type="match status" value="1"/>
</dbReference>
<dbReference type="SUPFAM" id="SSF57667">
    <property type="entry name" value="beta-beta-alpha zinc fingers"/>
    <property type="match status" value="1"/>
</dbReference>
<dbReference type="GeneID" id="25282579"/>
<reference evidence="10 11" key="1">
    <citation type="submission" date="2013-03" db="EMBL/GenBank/DDBJ databases">
        <title>The Genome Sequence of Exophiala aquamarina CBS 119918.</title>
        <authorList>
            <consortium name="The Broad Institute Genomics Platform"/>
            <person name="Cuomo C."/>
            <person name="de Hoog S."/>
            <person name="Gorbushina A."/>
            <person name="Walker B."/>
            <person name="Young S.K."/>
            <person name="Zeng Q."/>
            <person name="Gargeya S."/>
            <person name="Fitzgerald M."/>
            <person name="Haas B."/>
            <person name="Abouelleil A."/>
            <person name="Allen A.W."/>
            <person name="Alvarado L."/>
            <person name="Arachchi H.M."/>
            <person name="Berlin A.M."/>
            <person name="Chapman S.B."/>
            <person name="Gainer-Dewar J."/>
            <person name="Goldberg J."/>
            <person name="Griggs A."/>
            <person name="Gujja S."/>
            <person name="Hansen M."/>
            <person name="Howarth C."/>
            <person name="Imamovic A."/>
            <person name="Ireland A."/>
            <person name="Larimer J."/>
            <person name="McCowan C."/>
            <person name="Murphy C."/>
            <person name="Pearson M."/>
            <person name="Poon T.W."/>
            <person name="Priest M."/>
            <person name="Roberts A."/>
            <person name="Saif S."/>
            <person name="Shea T."/>
            <person name="Sisk P."/>
            <person name="Sykes S."/>
            <person name="Wortman J."/>
            <person name="Nusbaum C."/>
            <person name="Birren B."/>
        </authorList>
    </citation>
    <scope>NUCLEOTIDE SEQUENCE [LARGE SCALE GENOMIC DNA]</scope>
    <source>
        <strain evidence="10 11">CBS 119918</strain>
    </source>
</reference>
<dbReference type="GO" id="GO:0005634">
    <property type="term" value="C:nucleus"/>
    <property type="evidence" value="ECO:0007669"/>
    <property type="project" value="UniProtKB-SubCell"/>
</dbReference>
<proteinExistence type="predicted"/>
<keyword evidence="4 7" id="KW-0863">Zinc-finger</keyword>
<dbReference type="CDD" id="cd12148">
    <property type="entry name" value="fungal_TF_MHR"/>
    <property type="match status" value="1"/>
</dbReference>
<dbReference type="Gene3D" id="3.30.160.60">
    <property type="entry name" value="Classic Zinc Finger"/>
    <property type="match status" value="1"/>
</dbReference>
<evidence type="ECO:0000256" key="4">
    <source>
        <dbReference type="ARBA" id="ARBA00022771"/>
    </source>
</evidence>
<evidence type="ECO:0000256" key="5">
    <source>
        <dbReference type="ARBA" id="ARBA00022833"/>
    </source>
</evidence>
<evidence type="ECO:0000256" key="2">
    <source>
        <dbReference type="ARBA" id="ARBA00022723"/>
    </source>
</evidence>
<dbReference type="PROSITE" id="PS00028">
    <property type="entry name" value="ZINC_FINGER_C2H2_1"/>
    <property type="match status" value="2"/>
</dbReference>
<evidence type="ECO:0000256" key="1">
    <source>
        <dbReference type="ARBA" id="ARBA00004123"/>
    </source>
</evidence>
<name>A0A072PKN2_9EURO</name>